<dbReference type="InterPro" id="IPR054289">
    <property type="entry name" value="DUF7025"/>
</dbReference>
<name>A0A6A5Z4T6_9PLEO</name>
<reference evidence="2" key="1">
    <citation type="journal article" date="2020" name="Stud. Mycol.">
        <title>101 Dothideomycetes genomes: a test case for predicting lifestyles and emergence of pathogens.</title>
        <authorList>
            <person name="Haridas S."/>
            <person name="Albert R."/>
            <person name="Binder M."/>
            <person name="Bloem J."/>
            <person name="Labutti K."/>
            <person name="Salamov A."/>
            <person name="Andreopoulos B."/>
            <person name="Baker S."/>
            <person name="Barry K."/>
            <person name="Bills G."/>
            <person name="Bluhm B."/>
            <person name="Cannon C."/>
            <person name="Castanera R."/>
            <person name="Culley D."/>
            <person name="Daum C."/>
            <person name="Ezra D."/>
            <person name="Gonzalez J."/>
            <person name="Henrissat B."/>
            <person name="Kuo A."/>
            <person name="Liang C."/>
            <person name="Lipzen A."/>
            <person name="Lutzoni F."/>
            <person name="Magnuson J."/>
            <person name="Mondo S."/>
            <person name="Nolan M."/>
            <person name="Ohm R."/>
            <person name="Pangilinan J."/>
            <person name="Park H.-J."/>
            <person name="Ramirez L."/>
            <person name="Alfaro M."/>
            <person name="Sun H."/>
            <person name="Tritt A."/>
            <person name="Yoshinaga Y."/>
            <person name="Zwiers L.-H."/>
            <person name="Turgeon B."/>
            <person name="Goodwin S."/>
            <person name="Spatafora J."/>
            <person name="Crous P."/>
            <person name="Grigoriev I."/>
        </authorList>
    </citation>
    <scope>NUCLEOTIDE SEQUENCE</scope>
    <source>
        <strain evidence="2">CBS 627.86</strain>
    </source>
</reference>
<dbReference type="Pfam" id="PF22942">
    <property type="entry name" value="DUF7025"/>
    <property type="match status" value="1"/>
</dbReference>
<dbReference type="OrthoDB" id="3797272at2759"/>
<evidence type="ECO:0000313" key="3">
    <source>
        <dbReference type="Proteomes" id="UP000799770"/>
    </source>
</evidence>
<dbReference type="Proteomes" id="UP000799770">
    <property type="component" value="Unassembled WGS sequence"/>
</dbReference>
<evidence type="ECO:0000313" key="2">
    <source>
        <dbReference type="EMBL" id="KAF2113907.1"/>
    </source>
</evidence>
<protein>
    <recommendedName>
        <fullName evidence="1">DUF7025 domain-containing protein</fullName>
    </recommendedName>
</protein>
<organism evidence="2 3">
    <name type="scientific">Lophiotrema nucula</name>
    <dbReference type="NCBI Taxonomy" id="690887"/>
    <lineage>
        <taxon>Eukaryota</taxon>
        <taxon>Fungi</taxon>
        <taxon>Dikarya</taxon>
        <taxon>Ascomycota</taxon>
        <taxon>Pezizomycotina</taxon>
        <taxon>Dothideomycetes</taxon>
        <taxon>Pleosporomycetidae</taxon>
        <taxon>Pleosporales</taxon>
        <taxon>Lophiotremataceae</taxon>
        <taxon>Lophiotrema</taxon>
    </lineage>
</organism>
<dbReference type="EMBL" id="ML977326">
    <property type="protein sequence ID" value="KAF2113907.1"/>
    <property type="molecule type" value="Genomic_DNA"/>
</dbReference>
<proteinExistence type="predicted"/>
<sequence length="300" mass="34431">MTNLQGIRQIADISSYLEDHSDISLAVYNVYSCNRYHDEMKDSFKRHPMPSMDEALASEARPYFFILSKDAAPATAESAAMIASEGLLEALDELHTVHPQSKWNLDVQHNFTYPYLQMNHCKESLTGVSACELNSAQQDHLRNLASFLDDDLAFEYAEAEELFAKGSVTRKHWAKLFRPNEVVVTIDDGQPRAYVSPSCPAPNKDLILRQCWSWDFDGKFHRIEKDFVVKWQAVSDIVPISDLQIYPLRFDKTGLQERLRRRGIDFWACRWRKFVSYDVPLQGIEVQIVGLTLRSTSCNS</sequence>
<evidence type="ECO:0000259" key="1">
    <source>
        <dbReference type="Pfam" id="PF22942"/>
    </source>
</evidence>
<dbReference type="AlphaFoldDB" id="A0A6A5Z4T6"/>
<dbReference type="PANTHER" id="PTHR46411">
    <property type="entry name" value="FAMILY ATPASE, PUTATIVE-RELATED"/>
    <property type="match status" value="1"/>
</dbReference>
<gene>
    <name evidence="2" type="ORF">BDV96DRAFT_661132</name>
</gene>
<feature type="domain" description="DUF7025" evidence="1">
    <location>
        <begin position="159"/>
        <end position="251"/>
    </location>
</feature>
<dbReference type="PANTHER" id="PTHR46411:SF2">
    <property type="entry name" value="AAA+ ATPASE DOMAIN-CONTAINING PROTEIN"/>
    <property type="match status" value="1"/>
</dbReference>
<accession>A0A6A5Z4T6</accession>
<keyword evidence="3" id="KW-1185">Reference proteome</keyword>